<dbReference type="GO" id="GO:0006412">
    <property type="term" value="P:translation"/>
    <property type="evidence" value="ECO:0007669"/>
    <property type="project" value="InterPro"/>
</dbReference>
<evidence type="ECO:0000256" key="4">
    <source>
        <dbReference type="ARBA" id="ARBA00035135"/>
    </source>
</evidence>
<organism evidence="5 6">
    <name type="scientific">Candidatus Wolfebacteria bacterium GW2011_GWC1_37_10</name>
    <dbReference type="NCBI Taxonomy" id="1619010"/>
    <lineage>
        <taxon>Bacteria</taxon>
        <taxon>Candidatus Wolfeibacteriota</taxon>
    </lineage>
</organism>
<dbReference type="Proteomes" id="UP000034044">
    <property type="component" value="Unassembled WGS sequence"/>
</dbReference>
<evidence type="ECO:0000313" key="5">
    <source>
        <dbReference type="EMBL" id="KKQ21698.1"/>
    </source>
</evidence>
<evidence type="ECO:0000256" key="2">
    <source>
        <dbReference type="ARBA" id="ARBA00022980"/>
    </source>
</evidence>
<dbReference type="GO" id="GO:1990904">
    <property type="term" value="C:ribonucleoprotein complex"/>
    <property type="evidence" value="ECO:0007669"/>
    <property type="project" value="UniProtKB-KW"/>
</dbReference>
<dbReference type="Pfam" id="PF01165">
    <property type="entry name" value="Ribosomal_S21"/>
    <property type="match status" value="1"/>
</dbReference>
<sequence>MIEVKRKEGESINAFLYRFTTKIKQSGILIEAKKRRYRNRPVSKIKRKLSALHREQKKKEFRKARKMGLA</sequence>
<comment type="caution">
    <text evidence="5">The sequence shown here is derived from an EMBL/GenBank/DDBJ whole genome shotgun (WGS) entry which is preliminary data.</text>
</comment>
<proteinExistence type="inferred from homology"/>
<comment type="similarity">
    <text evidence="1">Belongs to the bacterial ribosomal protein bS21 family.</text>
</comment>
<keyword evidence="2" id="KW-0689">Ribosomal protein</keyword>
<protein>
    <recommendedName>
        <fullName evidence="4">Small ribosomal subunit protein bS21</fullName>
    </recommendedName>
</protein>
<dbReference type="GO" id="GO:0003735">
    <property type="term" value="F:structural constituent of ribosome"/>
    <property type="evidence" value="ECO:0007669"/>
    <property type="project" value="InterPro"/>
</dbReference>
<gene>
    <name evidence="5" type="ORF">US36_C0015G0007</name>
</gene>
<dbReference type="EMBL" id="LBSR01000015">
    <property type="protein sequence ID" value="KKQ21698.1"/>
    <property type="molecule type" value="Genomic_DNA"/>
</dbReference>
<evidence type="ECO:0000256" key="3">
    <source>
        <dbReference type="ARBA" id="ARBA00023274"/>
    </source>
</evidence>
<evidence type="ECO:0000256" key="1">
    <source>
        <dbReference type="ARBA" id="ARBA00006640"/>
    </source>
</evidence>
<keyword evidence="3" id="KW-0687">Ribonucleoprotein</keyword>
<accession>A0A0G0FRQ2</accession>
<dbReference type="GO" id="GO:0005840">
    <property type="term" value="C:ribosome"/>
    <property type="evidence" value="ECO:0007669"/>
    <property type="project" value="UniProtKB-KW"/>
</dbReference>
<evidence type="ECO:0000313" key="6">
    <source>
        <dbReference type="Proteomes" id="UP000034044"/>
    </source>
</evidence>
<dbReference type="AlphaFoldDB" id="A0A0G0FRQ2"/>
<reference evidence="5 6" key="1">
    <citation type="journal article" date="2015" name="Nature">
        <title>rRNA introns, odd ribosomes, and small enigmatic genomes across a large radiation of phyla.</title>
        <authorList>
            <person name="Brown C.T."/>
            <person name="Hug L.A."/>
            <person name="Thomas B.C."/>
            <person name="Sharon I."/>
            <person name="Castelle C.J."/>
            <person name="Singh A."/>
            <person name="Wilkins M.J."/>
            <person name="Williams K.H."/>
            <person name="Banfield J.F."/>
        </authorList>
    </citation>
    <scope>NUCLEOTIDE SEQUENCE [LARGE SCALE GENOMIC DNA]</scope>
</reference>
<dbReference type="InterPro" id="IPR001911">
    <property type="entry name" value="Ribosomal_bS21"/>
</dbReference>
<name>A0A0G0FRQ2_9BACT</name>